<feature type="chain" id="PRO_5045499418" evidence="1">
    <location>
        <begin position="23"/>
        <end position="608"/>
    </location>
</feature>
<dbReference type="PANTHER" id="PTHR33361:SF16">
    <property type="entry name" value="DUF885 DOMAIN-CONTAINING PROTEIN"/>
    <property type="match status" value="1"/>
</dbReference>
<dbReference type="Pfam" id="PF05960">
    <property type="entry name" value="DUF885"/>
    <property type="match status" value="1"/>
</dbReference>
<accession>A0ABW8YJQ4</accession>
<evidence type="ECO:0000256" key="1">
    <source>
        <dbReference type="SAM" id="SignalP"/>
    </source>
</evidence>
<protein>
    <submittedName>
        <fullName evidence="2">DUF885 domain-containing protein</fullName>
    </submittedName>
</protein>
<dbReference type="RefSeq" id="WP_408077109.1">
    <property type="nucleotide sequence ID" value="NZ_JBELQC010000001.1"/>
</dbReference>
<evidence type="ECO:0000313" key="2">
    <source>
        <dbReference type="EMBL" id="MFL9840160.1"/>
    </source>
</evidence>
<name>A0ABW8YJQ4_9SPHN</name>
<reference evidence="2 3" key="1">
    <citation type="submission" date="2024-06" db="EMBL/GenBank/DDBJ databases">
        <authorList>
            <person name="Kaempfer P."/>
            <person name="Viver T."/>
        </authorList>
    </citation>
    <scope>NUCLEOTIDE SEQUENCE [LARGE SCALE GENOMIC DNA]</scope>
    <source>
        <strain evidence="2 3">ST-64</strain>
    </source>
</reference>
<organism evidence="2 3">
    <name type="scientific">Sphingomonas plantiphila</name>
    <dbReference type="NCBI Taxonomy" id="3163295"/>
    <lineage>
        <taxon>Bacteria</taxon>
        <taxon>Pseudomonadati</taxon>
        <taxon>Pseudomonadota</taxon>
        <taxon>Alphaproteobacteria</taxon>
        <taxon>Sphingomonadales</taxon>
        <taxon>Sphingomonadaceae</taxon>
        <taxon>Sphingomonas</taxon>
    </lineage>
</organism>
<comment type="caution">
    <text evidence="2">The sequence shown here is derived from an EMBL/GenBank/DDBJ whole genome shotgun (WGS) entry which is preliminary data.</text>
</comment>
<dbReference type="InterPro" id="IPR010281">
    <property type="entry name" value="DUF885"/>
</dbReference>
<dbReference type="Proteomes" id="UP001629244">
    <property type="component" value="Unassembled WGS sequence"/>
</dbReference>
<feature type="signal peptide" evidence="1">
    <location>
        <begin position="1"/>
        <end position="22"/>
    </location>
</feature>
<keyword evidence="3" id="KW-1185">Reference proteome</keyword>
<evidence type="ECO:0000313" key="3">
    <source>
        <dbReference type="Proteomes" id="UP001629244"/>
    </source>
</evidence>
<dbReference type="PANTHER" id="PTHR33361">
    <property type="entry name" value="GLR0591 PROTEIN"/>
    <property type="match status" value="1"/>
</dbReference>
<gene>
    <name evidence="2" type="ORF">ABS767_04225</name>
</gene>
<proteinExistence type="predicted"/>
<keyword evidence="1" id="KW-0732">Signal</keyword>
<sequence>MTLRLALPLLLAGVAAPALLSAAPPQTAPVVADTKAEDARLNAFLDAAFDANVALSPESQTALGLKTNYDKLDDYSRASGAKRMAMAEATLKAMRAQFDPAKLGPQARLSYRLFETQVERSRRQFAFRDYGFPVSTNGSPAGQIPVFLINNHRVANVADARAYIARIGEVERVMREVAATMRDQAAKGIVPPKMVFKPAREDARAVITGAPFGPGEDSTLLADFRKKVSALDIPDAEKAKLIADASAALTGPFRRGFDTLFAVLDAIEPKAKGNDGAWSLPNGDAFYAARLAQNTTTDLTADQIHQIGLDQVAAIRTEMEAVKARVGYTGTLESFFDAIRTDPKFKYPDTEAGREAYLTEARAVVDKMMAAAPRWFHRLPKAKLEVRAVEKWREGTAAVAFYNRPAPDGSRPGIYYVNLANMDQVQKIQLEGIAVHEGAPGHHFQIARAQELDGLPKFRRFGGYSVYSEGWGLYTERLAKEMGAYADPYAEFGMLSLQMWRAIRLVTDTGLHAKKWSREQAIDYFKANSSISPADIEREVNRYINNPGQATSYMIGQLKITELRKRAQTALGDRFDIRDFHEVVLRNGAVPLDVLEEEVDRYIAAKKG</sequence>
<dbReference type="EMBL" id="JBELQC010000001">
    <property type="protein sequence ID" value="MFL9840160.1"/>
    <property type="molecule type" value="Genomic_DNA"/>
</dbReference>